<dbReference type="EMBL" id="EQ973876">
    <property type="protein sequence ID" value="EEF41011.1"/>
    <property type="molecule type" value="Genomic_DNA"/>
</dbReference>
<sequence length="138" mass="16044">MMDLIAEIGCIEIGICHDICFRQLAIVLYRAKGALLICYAGAFNTAQVKCHGSWFKEQVLLLCTGEVTEIGDIVAFDLNLDMCRWLIKMPRDRDSNLMDKETYPMKMLLICINWRIMKKGKNRTRIVWILLIKTRLHH</sequence>
<accession>B9S5S4</accession>
<gene>
    <name evidence="1" type="ORF">RCOM_0653420</name>
</gene>
<evidence type="ECO:0000313" key="2">
    <source>
        <dbReference type="Proteomes" id="UP000008311"/>
    </source>
</evidence>
<dbReference type="Proteomes" id="UP000008311">
    <property type="component" value="Unassembled WGS sequence"/>
</dbReference>
<name>B9S5S4_RICCO</name>
<protein>
    <submittedName>
        <fullName evidence="1">Uncharacterized protein</fullName>
    </submittedName>
</protein>
<keyword evidence="2" id="KW-1185">Reference proteome</keyword>
<proteinExistence type="predicted"/>
<reference evidence="2" key="1">
    <citation type="journal article" date="2010" name="Nat. Biotechnol.">
        <title>Draft genome sequence of the oilseed species Ricinus communis.</title>
        <authorList>
            <person name="Chan A.P."/>
            <person name="Crabtree J."/>
            <person name="Zhao Q."/>
            <person name="Lorenzi H."/>
            <person name="Orvis J."/>
            <person name="Puiu D."/>
            <person name="Melake-Berhan A."/>
            <person name="Jones K.M."/>
            <person name="Redman J."/>
            <person name="Chen G."/>
            <person name="Cahoon E.B."/>
            <person name="Gedil M."/>
            <person name="Stanke M."/>
            <person name="Haas B.J."/>
            <person name="Wortman J.R."/>
            <person name="Fraser-Liggett C.M."/>
            <person name="Ravel J."/>
            <person name="Rabinowicz P.D."/>
        </authorList>
    </citation>
    <scope>NUCLEOTIDE SEQUENCE [LARGE SCALE GENOMIC DNA]</scope>
    <source>
        <strain evidence="2">cv. Hale</strain>
    </source>
</reference>
<evidence type="ECO:0000313" key="1">
    <source>
        <dbReference type="EMBL" id="EEF41011.1"/>
    </source>
</evidence>
<organism evidence="1 2">
    <name type="scientific">Ricinus communis</name>
    <name type="common">Castor bean</name>
    <dbReference type="NCBI Taxonomy" id="3988"/>
    <lineage>
        <taxon>Eukaryota</taxon>
        <taxon>Viridiplantae</taxon>
        <taxon>Streptophyta</taxon>
        <taxon>Embryophyta</taxon>
        <taxon>Tracheophyta</taxon>
        <taxon>Spermatophyta</taxon>
        <taxon>Magnoliopsida</taxon>
        <taxon>eudicotyledons</taxon>
        <taxon>Gunneridae</taxon>
        <taxon>Pentapetalae</taxon>
        <taxon>rosids</taxon>
        <taxon>fabids</taxon>
        <taxon>Malpighiales</taxon>
        <taxon>Euphorbiaceae</taxon>
        <taxon>Acalyphoideae</taxon>
        <taxon>Acalypheae</taxon>
        <taxon>Ricinus</taxon>
    </lineage>
</organism>
<dbReference type="STRING" id="3988.B9S5S4"/>
<dbReference type="AlphaFoldDB" id="B9S5S4"/>
<dbReference type="InParanoid" id="B9S5S4"/>